<reference evidence="1 2" key="1">
    <citation type="journal article" date="2012" name="Genome Biol.">
        <title>Genome and low-iron response of an oceanic diatom adapted to chronic iron limitation.</title>
        <authorList>
            <person name="Lommer M."/>
            <person name="Specht M."/>
            <person name="Roy A.S."/>
            <person name="Kraemer L."/>
            <person name="Andreson R."/>
            <person name="Gutowska M.A."/>
            <person name="Wolf J."/>
            <person name="Bergner S.V."/>
            <person name="Schilhabel M.B."/>
            <person name="Klostermeier U.C."/>
            <person name="Beiko R.G."/>
            <person name="Rosenstiel P."/>
            <person name="Hippler M."/>
            <person name="Laroche J."/>
        </authorList>
    </citation>
    <scope>NUCLEOTIDE SEQUENCE [LARGE SCALE GENOMIC DNA]</scope>
    <source>
        <strain evidence="1 2">CCMP1005</strain>
    </source>
</reference>
<dbReference type="Proteomes" id="UP000266841">
    <property type="component" value="Unassembled WGS sequence"/>
</dbReference>
<evidence type="ECO:0000313" key="1">
    <source>
        <dbReference type="EMBL" id="EJK70107.1"/>
    </source>
</evidence>
<proteinExistence type="predicted"/>
<protein>
    <submittedName>
        <fullName evidence="1">Uncharacterized protein</fullName>
    </submittedName>
</protein>
<comment type="caution">
    <text evidence="1">The sequence shown here is derived from an EMBL/GenBank/DDBJ whole genome shotgun (WGS) entry which is preliminary data.</text>
</comment>
<dbReference type="AlphaFoldDB" id="K0THW7"/>
<organism evidence="1 2">
    <name type="scientific">Thalassiosira oceanica</name>
    <name type="common">Marine diatom</name>
    <dbReference type="NCBI Taxonomy" id="159749"/>
    <lineage>
        <taxon>Eukaryota</taxon>
        <taxon>Sar</taxon>
        <taxon>Stramenopiles</taxon>
        <taxon>Ochrophyta</taxon>
        <taxon>Bacillariophyta</taxon>
        <taxon>Coscinodiscophyceae</taxon>
        <taxon>Thalassiosirophycidae</taxon>
        <taxon>Thalassiosirales</taxon>
        <taxon>Thalassiosiraceae</taxon>
        <taxon>Thalassiosira</taxon>
    </lineage>
</organism>
<accession>K0THW7</accession>
<keyword evidence="2" id="KW-1185">Reference proteome</keyword>
<evidence type="ECO:0000313" key="2">
    <source>
        <dbReference type="Proteomes" id="UP000266841"/>
    </source>
</evidence>
<feature type="non-terminal residue" evidence="1">
    <location>
        <position position="30"/>
    </location>
</feature>
<name>K0THW7_THAOC</name>
<dbReference type="EMBL" id="AGNL01009046">
    <property type="protein sequence ID" value="EJK70107.1"/>
    <property type="molecule type" value="Genomic_DNA"/>
</dbReference>
<sequence>MWSRKFAMLVKETFEFQDLFTDATRSASVR</sequence>
<gene>
    <name evidence="1" type="ORF">THAOC_08562</name>
</gene>